<organism evidence="1 2">
    <name type="scientific">Leucogyrophana mollusca</name>
    <dbReference type="NCBI Taxonomy" id="85980"/>
    <lineage>
        <taxon>Eukaryota</taxon>
        <taxon>Fungi</taxon>
        <taxon>Dikarya</taxon>
        <taxon>Basidiomycota</taxon>
        <taxon>Agaricomycotina</taxon>
        <taxon>Agaricomycetes</taxon>
        <taxon>Agaricomycetidae</taxon>
        <taxon>Boletales</taxon>
        <taxon>Boletales incertae sedis</taxon>
        <taxon>Leucogyrophana</taxon>
    </lineage>
</organism>
<evidence type="ECO:0000313" key="2">
    <source>
        <dbReference type="Proteomes" id="UP000790709"/>
    </source>
</evidence>
<protein>
    <submittedName>
        <fullName evidence="1">Uncharacterized protein</fullName>
    </submittedName>
</protein>
<keyword evidence="2" id="KW-1185">Reference proteome</keyword>
<name>A0ACB8BR99_9AGAM</name>
<dbReference type="Proteomes" id="UP000790709">
    <property type="component" value="Unassembled WGS sequence"/>
</dbReference>
<evidence type="ECO:0000313" key="1">
    <source>
        <dbReference type="EMBL" id="KAH7927113.1"/>
    </source>
</evidence>
<comment type="caution">
    <text evidence="1">The sequence shown here is derived from an EMBL/GenBank/DDBJ whole genome shotgun (WGS) entry which is preliminary data.</text>
</comment>
<dbReference type="EMBL" id="MU266371">
    <property type="protein sequence ID" value="KAH7927113.1"/>
    <property type="molecule type" value="Genomic_DNA"/>
</dbReference>
<proteinExistence type="predicted"/>
<reference evidence="1" key="1">
    <citation type="journal article" date="2021" name="New Phytol.">
        <title>Evolutionary innovations through gain and loss of genes in the ectomycorrhizal Boletales.</title>
        <authorList>
            <person name="Wu G."/>
            <person name="Miyauchi S."/>
            <person name="Morin E."/>
            <person name="Kuo A."/>
            <person name="Drula E."/>
            <person name="Varga T."/>
            <person name="Kohler A."/>
            <person name="Feng B."/>
            <person name="Cao Y."/>
            <person name="Lipzen A."/>
            <person name="Daum C."/>
            <person name="Hundley H."/>
            <person name="Pangilinan J."/>
            <person name="Johnson J."/>
            <person name="Barry K."/>
            <person name="LaButti K."/>
            <person name="Ng V."/>
            <person name="Ahrendt S."/>
            <person name="Min B."/>
            <person name="Choi I.G."/>
            <person name="Park H."/>
            <person name="Plett J.M."/>
            <person name="Magnuson J."/>
            <person name="Spatafora J.W."/>
            <person name="Nagy L.G."/>
            <person name="Henrissat B."/>
            <person name="Grigoriev I.V."/>
            <person name="Yang Z.L."/>
            <person name="Xu J."/>
            <person name="Martin F.M."/>
        </authorList>
    </citation>
    <scope>NUCLEOTIDE SEQUENCE</scope>
    <source>
        <strain evidence="1">KUC20120723A-06</strain>
    </source>
</reference>
<sequence>MSITPGKPRHSGIPTPGKSSGIPTPGRFRSASSVHANTGVDSDVEYMSRAFADAIKANDPAQHRASITNSSSPSSSSPKHTTVSLQSGRRSVAGRPSSVASSSAPAHNRTKTPAPAPRPSSRQSDVFGRSVSRAGRPFDVGDNVRIESLGYEGTLRYLGDIEGKPGLWAGVELSGGFAGKGKNNGTVNGKQYFICPPNCGVFVATTKLSAPTVGVNFRPSSVASSRSGRITPSYSGRITPSTSISLNNGRVTPSHSFGRTTPHSNPFSASGRITPSAAPAARARAKVMPNLGPSASQPQGQPGLEAITSGSRASKYIGLTAKQLGPRSPSNGGLTTSEYSLKAPSSPSRTSTSLDPQTRSSDSPFTTPKAVSGSRVGSYTPGLRGRPTLNTPRARVPSAVAMPPPASPGHSVSTFADGTDPQGGTSEAPPPPDLAIAGQALQDKINQLLSGKPTPANEGVESRSASELPAGPSSDEVRLQASHKEALEAQLHSLEQENAALRDAAATSAHNSANLQTAQSERDAALARVTNLEKELRTLERTVSERESKIESLERSTQQALADMDRSRVENEARLNDIQAKFETSDALVRSLKEAISVKEGAEHETDALLKAKNDEIGLLQGRLEKVSGELQQERKDLGAQIDELRQAGQETIALYEERLNASDTRRYELEDRIVFLEEQAKKAAVPMSPSAMLQRASSAAEIDNETLREQAQHLQRKISALEDSLEDVRAMSEREEVAMRERIKRFKDKEEAMKNELNEGRKTMEQVVKAESIAKGRVEEAEEALRESTYALENARAEIEILRTDIAAAGLAASGANDSSQKLADLSRQAESERSRLTEEIQDLQHQLQQAFSATREVEERFEQWKSETENKAGVGVSSSVPSFAGILTVLKGEDWQARYEEEHDALLSLRTTLEERSAELETTKKKLNRELPVNGPQESHKPPSTPTKQESAELLGLKLIVQEMQKENLTTGQRNKLLESENRLLLSETEQLRQELRILEENVEQSLLREEESLAMGTNSSSGPVSGDVQSALKEQRAKFEADLEQLRKRLTEAEMKTARVSHDLNKEISELEALVESKIYREDELEQEVERLKEKLSRHKKSSKNSLEPTDIIRQRNSASTGSTVSLDDYPQRSREDVCEICERPGHDIFTCDLLKDDAPASRGAKQTTDPSALFCEDCESHGHVASDCPHSMDVF</sequence>
<gene>
    <name evidence="1" type="ORF">BV22DRAFT_1061490</name>
</gene>
<accession>A0ACB8BR99</accession>